<evidence type="ECO:0000313" key="11">
    <source>
        <dbReference type="Proteomes" id="UP000198942"/>
    </source>
</evidence>
<protein>
    <submittedName>
        <fullName evidence="10">TonB-linked outer membrane protein, SusC/RagA family</fullName>
    </submittedName>
</protein>
<dbReference type="Gene3D" id="2.170.130.10">
    <property type="entry name" value="TonB-dependent receptor, plug domain"/>
    <property type="match status" value="1"/>
</dbReference>
<name>A0A1H8BMB2_9SPHI</name>
<evidence type="ECO:0000256" key="4">
    <source>
        <dbReference type="ARBA" id="ARBA00022692"/>
    </source>
</evidence>
<comment type="similarity">
    <text evidence="7">Belongs to the TonB-dependent receptor family.</text>
</comment>
<proteinExistence type="inferred from homology"/>
<dbReference type="STRING" id="551995.SAMN05192574_101947"/>
<evidence type="ECO:0000256" key="7">
    <source>
        <dbReference type="PROSITE-ProRule" id="PRU01360"/>
    </source>
</evidence>
<keyword evidence="4 7" id="KW-0812">Transmembrane</keyword>
<dbReference type="NCBIfam" id="TIGR04056">
    <property type="entry name" value="OMP_RagA_SusC"/>
    <property type="match status" value="1"/>
</dbReference>
<dbReference type="InterPro" id="IPR012910">
    <property type="entry name" value="Plug_dom"/>
</dbReference>
<evidence type="ECO:0000259" key="9">
    <source>
        <dbReference type="Pfam" id="PF07715"/>
    </source>
</evidence>
<evidence type="ECO:0000256" key="1">
    <source>
        <dbReference type="ARBA" id="ARBA00004571"/>
    </source>
</evidence>
<dbReference type="Pfam" id="PF07715">
    <property type="entry name" value="Plug"/>
    <property type="match status" value="1"/>
</dbReference>
<dbReference type="InterPro" id="IPR039426">
    <property type="entry name" value="TonB-dep_rcpt-like"/>
</dbReference>
<organism evidence="10 11">
    <name type="scientific">Mucilaginibacter gossypiicola</name>
    <dbReference type="NCBI Taxonomy" id="551995"/>
    <lineage>
        <taxon>Bacteria</taxon>
        <taxon>Pseudomonadati</taxon>
        <taxon>Bacteroidota</taxon>
        <taxon>Sphingobacteriia</taxon>
        <taxon>Sphingobacteriales</taxon>
        <taxon>Sphingobacteriaceae</taxon>
        <taxon>Mucilaginibacter</taxon>
    </lineage>
</organism>
<feature type="domain" description="TonB-dependent receptor plug" evidence="9">
    <location>
        <begin position="138"/>
        <end position="244"/>
    </location>
</feature>
<dbReference type="InterPro" id="IPR008969">
    <property type="entry name" value="CarboxyPept-like_regulatory"/>
</dbReference>
<dbReference type="InterPro" id="IPR023996">
    <property type="entry name" value="TonB-dep_OMP_SusC/RagA"/>
</dbReference>
<feature type="signal peptide" evidence="8">
    <location>
        <begin position="1"/>
        <end position="34"/>
    </location>
</feature>
<dbReference type="InterPro" id="IPR036942">
    <property type="entry name" value="Beta-barrel_TonB_sf"/>
</dbReference>
<keyword evidence="8" id="KW-0732">Signal</keyword>
<dbReference type="RefSeq" id="WP_091208263.1">
    <property type="nucleotide sequence ID" value="NZ_FOCL01000001.1"/>
</dbReference>
<evidence type="ECO:0000256" key="3">
    <source>
        <dbReference type="ARBA" id="ARBA00022452"/>
    </source>
</evidence>
<dbReference type="Pfam" id="PF13715">
    <property type="entry name" value="CarbopepD_reg_2"/>
    <property type="match status" value="1"/>
</dbReference>
<sequence>MKFRLRKLHAGLYPRVLVLCPLIAACPLPAFSNAAINKAPVTINAVQTIAITGKVTDAAGPMPGVAVTEKGTSNGTLTDASGNYKLTVKDHNAVLVFSFVGYAAREVAVGDQTVLNVMLTENVKALNEVVVVGYGTQKKKDVTGAVTSVNVKEIASQPVPDIGQAIEGRAAGVQAVTSGSPGSNVTLRVRGVGTINNSDPLLVIDGVPTDVPLNTLNPDDIASLDVLKDASASAIYGSRGANGVVLITTKKGSAGASHLNVNAFAGVQQATNVIKLLNASQFAQLNNELLTNNNQSTNPAYADPSSLGVGTNWLNALFKKSPIQSYTMSYSGGTEKSDYYVSGSILDQKGIVTNTAYRRYTLQFNGNDKVLKWLKFGHNITLNHDEKPSGAYDIRATMAANPAQPIFNADGSYSGPVGQPQFYGDVKNPIATAKLVQNNTEGYNVLGSVFAEATIIPGLTFKSTAGIQASFFNSRSWSPKYNYQPIPQPNSYLAEQYNKSITYTWDNFLTYDKYFGEDHHLTVLAGTDAQTNSYHFAGGNVSGFASDVTQQLNNGTLNPVLNGDGSEWALLSYVGRANYAYKDRYLVTGTIRRDGSSRFGDNNKYGTFPSGSIAWRISQEPFFKKVTFFDDLKLRAGYGTTGNQNIGNYSFASVLTSAVYNFNGTVVPAQIALNAANPNLRWETVKQSNIGLDATFFKQRITVNIDAYIKKTTGMLVPVNLPISTGYSGAAPPSNAGDVENKGIEFSVASKNITGKFNWTTSANISFNQNKITALSDNTSIFGGNIGLNGNININAVGRPINNFYGFVTQGIFQTQFDVDAHAAQQTGADPYNRTSPGDIRFKDLNNDGVINDADRTFIGNPNPKFIYAMNNTFSYAGFDLSVFLQGVYGNKIFNANNVYQESMAVAQNQTIRVLGRWEGPGTSNTMPRAIYNDPNKNSRISDRFVEDGSYLRIKTATLGYTLPKELIKKAGFTNAHIYVTGQNLFTFTKYTGFDPEVGSNGIDFSVYPVTRTISLGINLTL</sequence>
<dbReference type="Gene3D" id="2.40.170.20">
    <property type="entry name" value="TonB-dependent receptor, beta-barrel domain"/>
    <property type="match status" value="1"/>
</dbReference>
<evidence type="ECO:0000313" key="10">
    <source>
        <dbReference type="EMBL" id="SEM83188.1"/>
    </source>
</evidence>
<evidence type="ECO:0000256" key="8">
    <source>
        <dbReference type="SAM" id="SignalP"/>
    </source>
</evidence>
<dbReference type="FunFam" id="2.170.130.10:FF:000003">
    <property type="entry name" value="SusC/RagA family TonB-linked outer membrane protein"/>
    <property type="match status" value="1"/>
</dbReference>
<gene>
    <name evidence="10" type="ORF">SAMN05192574_101947</name>
</gene>
<keyword evidence="11" id="KW-1185">Reference proteome</keyword>
<dbReference type="PROSITE" id="PS52016">
    <property type="entry name" value="TONB_DEPENDENT_REC_3"/>
    <property type="match status" value="1"/>
</dbReference>
<dbReference type="InterPro" id="IPR023997">
    <property type="entry name" value="TonB-dep_OMP_SusC/RagA_CS"/>
</dbReference>
<dbReference type="AlphaFoldDB" id="A0A1H8BMB2"/>
<dbReference type="EMBL" id="FOCL01000001">
    <property type="protein sequence ID" value="SEM83188.1"/>
    <property type="molecule type" value="Genomic_DNA"/>
</dbReference>
<dbReference type="PROSITE" id="PS51257">
    <property type="entry name" value="PROKAR_LIPOPROTEIN"/>
    <property type="match status" value="1"/>
</dbReference>
<dbReference type="SUPFAM" id="SSF56935">
    <property type="entry name" value="Porins"/>
    <property type="match status" value="1"/>
</dbReference>
<evidence type="ECO:0000256" key="2">
    <source>
        <dbReference type="ARBA" id="ARBA00022448"/>
    </source>
</evidence>
<dbReference type="OrthoDB" id="9768177at2"/>
<evidence type="ECO:0000256" key="6">
    <source>
        <dbReference type="ARBA" id="ARBA00023237"/>
    </source>
</evidence>
<dbReference type="NCBIfam" id="TIGR04057">
    <property type="entry name" value="SusC_RagA_signa"/>
    <property type="match status" value="1"/>
</dbReference>
<feature type="chain" id="PRO_5011789086" evidence="8">
    <location>
        <begin position="35"/>
        <end position="1022"/>
    </location>
</feature>
<dbReference type="SUPFAM" id="SSF49464">
    <property type="entry name" value="Carboxypeptidase regulatory domain-like"/>
    <property type="match status" value="1"/>
</dbReference>
<keyword evidence="3 7" id="KW-1134">Transmembrane beta strand</keyword>
<keyword evidence="6 7" id="KW-0998">Cell outer membrane</keyword>
<dbReference type="Proteomes" id="UP000198942">
    <property type="component" value="Unassembled WGS sequence"/>
</dbReference>
<dbReference type="Gene3D" id="2.60.40.1120">
    <property type="entry name" value="Carboxypeptidase-like, regulatory domain"/>
    <property type="match status" value="1"/>
</dbReference>
<reference evidence="11" key="1">
    <citation type="submission" date="2016-10" db="EMBL/GenBank/DDBJ databases">
        <authorList>
            <person name="Varghese N."/>
            <person name="Submissions S."/>
        </authorList>
    </citation>
    <scope>NUCLEOTIDE SEQUENCE [LARGE SCALE GENOMIC DNA]</scope>
    <source>
        <strain evidence="11">Gh-48</strain>
    </source>
</reference>
<dbReference type="GO" id="GO:0009279">
    <property type="term" value="C:cell outer membrane"/>
    <property type="evidence" value="ECO:0007669"/>
    <property type="project" value="UniProtKB-SubCell"/>
</dbReference>
<dbReference type="InterPro" id="IPR037066">
    <property type="entry name" value="Plug_dom_sf"/>
</dbReference>
<keyword evidence="5 7" id="KW-0472">Membrane</keyword>
<comment type="subcellular location">
    <subcellularLocation>
        <location evidence="1 7">Cell outer membrane</location>
        <topology evidence="1 7">Multi-pass membrane protein</topology>
    </subcellularLocation>
</comment>
<accession>A0A1H8BMB2</accession>
<keyword evidence="2 7" id="KW-0813">Transport</keyword>
<evidence type="ECO:0000256" key="5">
    <source>
        <dbReference type="ARBA" id="ARBA00023136"/>
    </source>
</evidence>